<evidence type="ECO:0000256" key="6">
    <source>
        <dbReference type="ARBA" id="ARBA00022946"/>
    </source>
</evidence>
<dbReference type="SMART" id="SM01311">
    <property type="entry name" value="RPOL_N"/>
    <property type="match status" value="1"/>
</dbReference>
<proteinExistence type="inferred from homology"/>
<keyword evidence="3" id="KW-0240">DNA-directed RNA polymerase</keyword>
<comment type="catalytic activity">
    <reaction evidence="8">
        <text>RNA(n) + a ribonucleoside 5'-triphosphate = RNA(n+1) + diphosphate</text>
        <dbReference type="Rhea" id="RHEA:21248"/>
        <dbReference type="Rhea" id="RHEA-COMP:14527"/>
        <dbReference type="Rhea" id="RHEA-COMP:17342"/>
        <dbReference type="ChEBI" id="CHEBI:33019"/>
        <dbReference type="ChEBI" id="CHEBI:61557"/>
        <dbReference type="ChEBI" id="CHEBI:140395"/>
        <dbReference type="EC" id="2.7.7.6"/>
    </reaction>
</comment>
<evidence type="ECO:0000313" key="12">
    <source>
        <dbReference type="Proteomes" id="UP001165065"/>
    </source>
</evidence>
<dbReference type="GO" id="GO:0006390">
    <property type="term" value="P:mitochondrial transcription"/>
    <property type="evidence" value="ECO:0007669"/>
    <property type="project" value="TreeGrafter"/>
</dbReference>
<dbReference type="GO" id="GO:0003677">
    <property type="term" value="F:DNA binding"/>
    <property type="evidence" value="ECO:0007669"/>
    <property type="project" value="InterPro"/>
</dbReference>
<evidence type="ECO:0000256" key="1">
    <source>
        <dbReference type="ARBA" id="ARBA00009493"/>
    </source>
</evidence>
<dbReference type="InterPro" id="IPR002092">
    <property type="entry name" value="DNA-dir_Rpol_phage-type"/>
</dbReference>
<gene>
    <name evidence="11" type="ORF">TrCOL_g9668</name>
</gene>
<keyword evidence="7" id="KW-0804">Transcription</keyword>
<dbReference type="AlphaFoldDB" id="A0A9W7GCE4"/>
<feature type="region of interest" description="Disordered" evidence="9">
    <location>
        <begin position="1"/>
        <end position="46"/>
    </location>
</feature>
<dbReference type="GO" id="GO:0034245">
    <property type="term" value="C:mitochondrial DNA-directed RNA polymerase complex"/>
    <property type="evidence" value="ECO:0007669"/>
    <property type="project" value="TreeGrafter"/>
</dbReference>
<sequence>RLEDDHHTDHNTDHNTDQHTADNHNHFDTTSHTHASPIKPQQPVEGSIVSLSSFFSSFDDSPSLDSPSSSSDIKYIPPSSKVPSPTSTNQLSDLNPSFHPPLSPLSLSSILPSNPSSSPSTDRYSLPPPPTVDITQFGLESSSPPPSLWDVQQSIETQCYEQASAEYAKMIKDMKKRNDMTSMKPIQMEFVKWFDPLTSAIRDEQEACLKRISAEDRSNYGPILVLLKPEKLAVISMHTVISEVLQSRQAVGTPFVTVVTAVGEAVRAELGVQKVMYERAFGDGTFKDSKIKELMKGTAPAKRGRKVAQIVRRADTLLDDPDYRWSPELKAKVGALLIAKVIENCIASDGKEAFVYGKIREGFKKLIGTVKMSDFMYAKMMNEELRGVIHIRHTPMVVPPKPWKSRTDGCYYFNSTSMMRTHGCELQNKALDEAELDTVCEGLNALGKTPWKINKEMLEIQLEAWRRGLTLGDLPQTEDHELPEEPKKFDKSNFAPAPLNPDGKVDKEHPDYKNYMEKLSKYYDEKKIYQKVKQRNYELHSLRCDTLIKLDQAQQFQDFEEIFFGWNLDFRGRAYPVPPNLNHLGSDLCRGVLSFSEKLPLTERGFYWLKVNLANLYGANKISMDARAKFVDDNWDDIVKSAQDPLGHLWWNEADEPWQCLAVCKELTRAVESGDPAGYESSLFVSMDGSCNGLQHYAALGRDKQGGAAVNLTPMETPQDVYSQVLGIVLEKIDGEIAKELGPEPSAADMMKNDCAKRIHGLVNRKVVKQTVMTSVYGVTYIGAKEQIKNRLEEQFEEIGLDVYDAEVEAQLENCARYLARLTLTSLDEMFSNARATMAWLGEVAAIVSHQRQPMSWITPLNLPCVQPYRRKQEKIVNTVVQAIMMVDKEDNLPVSISKQRSAFPPNYVHSLDSTHMLMTAIEMEKRNLPFSAVHDSYWCHPRNVDTMNEVLREKFVDLYSKPLLHQLKKDLEDRYGRNCNFPEVPEFGELRLDDIKKSTYFFQ</sequence>
<feature type="compositionally biased region" description="Low complexity" evidence="9">
    <location>
        <begin position="59"/>
        <end position="88"/>
    </location>
</feature>
<dbReference type="PANTHER" id="PTHR10102">
    <property type="entry name" value="DNA-DIRECTED RNA POLYMERASE, MITOCHONDRIAL"/>
    <property type="match status" value="1"/>
</dbReference>
<evidence type="ECO:0000259" key="10">
    <source>
        <dbReference type="SMART" id="SM01311"/>
    </source>
</evidence>
<dbReference type="Gene3D" id="1.10.150.20">
    <property type="entry name" value="5' to 3' exonuclease, C-terminal subdomain"/>
    <property type="match status" value="1"/>
</dbReference>
<dbReference type="GO" id="GO:0003899">
    <property type="term" value="F:DNA-directed RNA polymerase activity"/>
    <property type="evidence" value="ECO:0007669"/>
    <property type="project" value="UniProtKB-EC"/>
</dbReference>
<dbReference type="SUPFAM" id="SSF56672">
    <property type="entry name" value="DNA/RNA polymerases"/>
    <property type="match status" value="1"/>
</dbReference>
<dbReference type="EC" id="2.7.7.6" evidence="2"/>
<dbReference type="PANTHER" id="PTHR10102:SF0">
    <property type="entry name" value="DNA-DIRECTED RNA POLYMERASE, MITOCHONDRIAL"/>
    <property type="match status" value="1"/>
</dbReference>
<feature type="compositionally biased region" description="Basic and acidic residues" evidence="9">
    <location>
        <begin position="1"/>
        <end position="31"/>
    </location>
</feature>
<dbReference type="Pfam" id="PF00940">
    <property type="entry name" value="RNA_pol"/>
    <property type="match status" value="1"/>
</dbReference>
<feature type="compositionally biased region" description="Low complexity" evidence="9">
    <location>
        <begin position="104"/>
        <end position="125"/>
    </location>
</feature>
<evidence type="ECO:0000313" key="11">
    <source>
        <dbReference type="EMBL" id="GMI43364.1"/>
    </source>
</evidence>
<dbReference type="FunFam" id="1.10.287.280:FF:000001">
    <property type="entry name" value="DNA-directed RNA polymerase"/>
    <property type="match status" value="1"/>
</dbReference>
<keyword evidence="5" id="KW-0548">Nucleotidyltransferase</keyword>
<dbReference type="Proteomes" id="UP001165065">
    <property type="component" value="Unassembled WGS sequence"/>
</dbReference>
<dbReference type="Gene3D" id="1.10.1320.10">
    <property type="entry name" value="DNA-directed RNA polymerase, N-terminal domain"/>
    <property type="match status" value="1"/>
</dbReference>
<feature type="compositionally biased region" description="Basic and acidic residues" evidence="9">
    <location>
        <begin position="477"/>
        <end position="491"/>
    </location>
</feature>
<dbReference type="PROSITE" id="PS00489">
    <property type="entry name" value="RNA_POL_PHAGE_2"/>
    <property type="match status" value="1"/>
</dbReference>
<reference evidence="12" key="1">
    <citation type="journal article" date="2023" name="Commun. Biol.">
        <title>Genome analysis of Parmales, the sister group of diatoms, reveals the evolutionary specialization of diatoms from phago-mixotrophs to photoautotrophs.</title>
        <authorList>
            <person name="Ban H."/>
            <person name="Sato S."/>
            <person name="Yoshikawa S."/>
            <person name="Yamada K."/>
            <person name="Nakamura Y."/>
            <person name="Ichinomiya M."/>
            <person name="Sato N."/>
            <person name="Blanc-Mathieu R."/>
            <person name="Endo H."/>
            <person name="Kuwata A."/>
            <person name="Ogata H."/>
        </authorList>
    </citation>
    <scope>NUCLEOTIDE SEQUENCE [LARGE SCALE GENOMIC DNA]</scope>
</reference>
<evidence type="ECO:0000256" key="3">
    <source>
        <dbReference type="ARBA" id="ARBA00022478"/>
    </source>
</evidence>
<comment type="caution">
    <text evidence="11">The sequence shown here is derived from an EMBL/GenBank/DDBJ whole genome shotgun (WGS) entry which is preliminary data.</text>
</comment>
<evidence type="ECO:0000256" key="5">
    <source>
        <dbReference type="ARBA" id="ARBA00022695"/>
    </source>
</evidence>
<feature type="domain" description="DNA-directed RNA polymerase N-terminal" evidence="10">
    <location>
        <begin position="150"/>
        <end position="448"/>
    </location>
</feature>
<dbReference type="InterPro" id="IPR024075">
    <property type="entry name" value="DNA-dir_RNA_pol_helix_hairp_sf"/>
</dbReference>
<dbReference type="InterPro" id="IPR046950">
    <property type="entry name" value="DNA-dir_Rpol_C_phage-type"/>
</dbReference>
<comment type="similarity">
    <text evidence="1">Belongs to the phage and mitochondrial RNA polymerase family.</text>
</comment>
<evidence type="ECO:0000256" key="8">
    <source>
        <dbReference type="ARBA" id="ARBA00048552"/>
    </source>
</evidence>
<accession>A0A9W7GCE4</accession>
<evidence type="ECO:0000256" key="9">
    <source>
        <dbReference type="SAM" id="MobiDB-lite"/>
    </source>
</evidence>
<feature type="region of interest" description="Disordered" evidence="9">
    <location>
        <begin position="474"/>
        <end position="510"/>
    </location>
</feature>
<evidence type="ECO:0000256" key="2">
    <source>
        <dbReference type="ARBA" id="ARBA00012418"/>
    </source>
</evidence>
<feature type="region of interest" description="Disordered" evidence="9">
    <location>
        <begin position="59"/>
        <end position="146"/>
    </location>
</feature>
<evidence type="ECO:0000256" key="4">
    <source>
        <dbReference type="ARBA" id="ARBA00022679"/>
    </source>
</evidence>
<dbReference type="EMBL" id="BRYA01000192">
    <property type="protein sequence ID" value="GMI43364.1"/>
    <property type="molecule type" value="Genomic_DNA"/>
</dbReference>
<dbReference type="InterPro" id="IPR029262">
    <property type="entry name" value="RPOL_N"/>
</dbReference>
<dbReference type="InterPro" id="IPR043502">
    <property type="entry name" value="DNA/RNA_pol_sf"/>
</dbReference>
<dbReference type="Gene3D" id="1.10.287.260">
    <property type="match status" value="1"/>
</dbReference>
<organism evidence="11 12">
    <name type="scientific">Triparma columacea</name>
    <dbReference type="NCBI Taxonomy" id="722753"/>
    <lineage>
        <taxon>Eukaryota</taxon>
        <taxon>Sar</taxon>
        <taxon>Stramenopiles</taxon>
        <taxon>Ochrophyta</taxon>
        <taxon>Bolidophyceae</taxon>
        <taxon>Parmales</taxon>
        <taxon>Triparmaceae</taxon>
        <taxon>Triparma</taxon>
    </lineage>
</organism>
<dbReference type="Pfam" id="PF14700">
    <property type="entry name" value="RPOL_N"/>
    <property type="match status" value="1"/>
</dbReference>
<dbReference type="InterPro" id="IPR037159">
    <property type="entry name" value="RNA_POL_N_sf"/>
</dbReference>
<keyword evidence="6" id="KW-0809">Transit peptide</keyword>
<dbReference type="OrthoDB" id="276422at2759"/>
<keyword evidence="12" id="KW-1185">Reference proteome</keyword>
<evidence type="ECO:0000256" key="7">
    <source>
        <dbReference type="ARBA" id="ARBA00023163"/>
    </source>
</evidence>
<feature type="non-terminal residue" evidence="11">
    <location>
        <position position="1"/>
    </location>
</feature>
<name>A0A9W7GCE4_9STRA</name>
<protein>
    <recommendedName>
        <fullName evidence="2">DNA-directed RNA polymerase</fullName>
        <ecNumber evidence="2">2.7.7.6</ecNumber>
    </recommendedName>
</protein>
<dbReference type="Gene3D" id="1.10.287.280">
    <property type="match status" value="1"/>
</dbReference>
<keyword evidence="4" id="KW-0808">Transferase</keyword>